<comment type="subcellular location">
    <subcellularLocation>
        <location evidence="1">Membrane</location>
        <topology evidence="1">Single-pass type I membrane protein</topology>
    </subcellularLocation>
</comment>
<evidence type="ECO:0000256" key="6">
    <source>
        <dbReference type="ARBA" id="ARBA00022729"/>
    </source>
</evidence>
<name>A0A7E4VDH8_PANRE</name>
<dbReference type="Gene3D" id="1.10.150.50">
    <property type="entry name" value="Transcription Factor, Ets-1"/>
    <property type="match status" value="1"/>
</dbReference>
<dbReference type="GO" id="GO:0002115">
    <property type="term" value="P:store-operated calcium entry"/>
    <property type="evidence" value="ECO:0007669"/>
    <property type="project" value="TreeGrafter"/>
</dbReference>
<dbReference type="GO" id="GO:0005246">
    <property type="term" value="F:calcium channel regulator activity"/>
    <property type="evidence" value="ECO:0007669"/>
    <property type="project" value="InterPro"/>
</dbReference>
<dbReference type="WBParaSite" id="Pan_g19167.t1">
    <property type="protein sequence ID" value="Pan_g19167.t1"/>
    <property type="gene ID" value="Pan_g19167"/>
</dbReference>
<dbReference type="InterPro" id="IPR037608">
    <property type="entry name" value="STIM1/2"/>
</dbReference>
<evidence type="ECO:0000313" key="14">
    <source>
        <dbReference type="WBParaSite" id="Pan_g19167.t1"/>
    </source>
</evidence>
<dbReference type="GO" id="GO:0051049">
    <property type="term" value="P:regulation of transport"/>
    <property type="evidence" value="ECO:0007669"/>
    <property type="project" value="UniProtKB-ARBA"/>
</dbReference>
<dbReference type="Pfam" id="PF07647">
    <property type="entry name" value="SAM_2"/>
    <property type="match status" value="1"/>
</dbReference>
<dbReference type="PROSITE" id="PS50105">
    <property type="entry name" value="SAM_DOMAIN"/>
    <property type="match status" value="1"/>
</dbReference>
<keyword evidence="5" id="KW-0479">Metal-binding</keyword>
<keyword evidence="13" id="KW-1185">Reference proteome</keyword>
<evidence type="ECO:0000256" key="7">
    <source>
        <dbReference type="ARBA" id="ARBA00022837"/>
    </source>
</evidence>
<dbReference type="Pfam" id="PF25578">
    <property type="entry name" value="EF-hand_STIM1"/>
    <property type="match status" value="1"/>
</dbReference>
<keyword evidence="10" id="KW-0406">Ion transport</keyword>
<dbReference type="InterPro" id="IPR001660">
    <property type="entry name" value="SAM"/>
</dbReference>
<dbReference type="Pfam" id="PF16533">
    <property type="entry name" value="SOAR"/>
    <property type="match status" value="1"/>
</dbReference>
<evidence type="ECO:0000256" key="4">
    <source>
        <dbReference type="ARBA" id="ARBA00022692"/>
    </source>
</evidence>
<keyword evidence="4" id="KW-0812">Transmembrane</keyword>
<evidence type="ECO:0000256" key="1">
    <source>
        <dbReference type="ARBA" id="ARBA00004479"/>
    </source>
</evidence>
<evidence type="ECO:0000256" key="9">
    <source>
        <dbReference type="ARBA" id="ARBA00023054"/>
    </source>
</evidence>
<proteinExistence type="predicted"/>
<protein>
    <submittedName>
        <fullName evidence="14">SAM domain-containing protein</fullName>
    </submittedName>
</protein>
<evidence type="ECO:0000256" key="10">
    <source>
        <dbReference type="ARBA" id="ARBA00023065"/>
    </source>
</evidence>
<keyword evidence="9" id="KW-0175">Coiled coil</keyword>
<dbReference type="Gene3D" id="1.10.238.180">
    <property type="match status" value="1"/>
</dbReference>
<dbReference type="InterPro" id="IPR057835">
    <property type="entry name" value="EF-hand_STIM1/2"/>
</dbReference>
<keyword evidence="6" id="KW-0732">Signal</keyword>
<evidence type="ECO:0000256" key="5">
    <source>
        <dbReference type="ARBA" id="ARBA00022723"/>
    </source>
</evidence>
<accession>A0A7E4VDH8</accession>
<dbReference type="GO" id="GO:0005509">
    <property type="term" value="F:calcium ion binding"/>
    <property type="evidence" value="ECO:0007669"/>
    <property type="project" value="TreeGrafter"/>
</dbReference>
<dbReference type="SUPFAM" id="SSF47769">
    <property type="entry name" value="SAM/Pointed domain"/>
    <property type="match status" value="1"/>
</dbReference>
<dbReference type="FunFam" id="1.10.150.50:FF:000009">
    <property type="entry name" value="Stromal interaction molecule 1"/>
    <property type="match status" value="1"/>
</dbReference>
<keyword evidence="8" id="KW-1133">Transmembrane helix</keyword>
<keyword evidence="3" id="KW-0109">Calcium transport</keyword>
<evidence type="ECO:0000256" key="3">
    <source>
        <dbReference type="ARBA" id="ARBA00022568"/>
    </source>
</evidence>
<dbReference type="Proteomes" id="UP000492821">
    <property type="component" value="Unassembled WGS sequence"/>
</dbReference>
<dbReference type="PANTHER" id="PTHR15136:SF5">
    <property type="entry name" value="STROMAL INTERACTION MOLECULE HOMOLOG"/>
    <property type="match status" value="1"/>
</dbReference>
<dbReference type="GO" id="GO:0006874">
    <property type="term" value="P:intracellular calcium ion homeostasis"/>
    <property type="evidence" value="ECO:0007669"/>
    <property type="project" value="TreeGrafter"/>
</dbReference>
<dbReference type="GO" id="GO:0005783">
    <property type="term" value="C:endoplasmic reticulum"/>
    <property type="evidence" value="ECO:0007669"/>
    <property type="project" value="TreeGrafter"/>
</dbReference>
<sequence length="475" mass="53689">MRNTRSMMIHDRGVVSLLALGGFSVFDQAQYYDLCSSVESRCGMRLPLIVAFGIVASLSPLYADKPKATRNVEITAEDEKIRDAAGFEAIKEIHRLMDDDHSGSIDRFESNDFLQEDLQITGSDRAQRERAFHHDDDAITVDDMWESWFESDERAWDEQTVLDWLINFVRLPQYEKNFTENKVTGVSLPRMAIQNSSYLSSVLGIKSYVHRQKLQLKALDLVLFGFHEVPQSKAKDIFIALLVAVCTGCAVYMKRLHGTSQKHVAALTKKLTEITSMETDFAGVEKRFDGEETDSIKALKEKLHDAEKRLEMSGPDAVSFALQPLLRRTYEIEVTCINEKKAECLAEMREAKEFVDRMRKKQTGIMNSIKLAAGATVTGADTVDAKVYSLRARMEKISAAMAECQERWIKIESTCGFSIAGSYACCRPVELQTIFSCEFPPHICPNDIKNLRRYIYGRPKPKALKSSSSTGSFYN</sequence>
<feature type="domain" description="SAM" evidence="12">
    <location>
        <begin position="156"/>
        <end position="214"/>
    </location>
</feature>
<reference evidence="14" key="2">
    <citation type="submission" date="2020-10" db="UniProtKB">
        <authorList>
            <consortium name="WormBaseParasite"/>
        </authorList>
    </citation>
    <scope>IDENTIFICATION</scope>
</reference>
<dbReference type="SMART" id="SM00454">
    <property type="entry name" value="SAM"/>
    <property type="match status" value="1"/>
</dbReference>
<dbReference type="InterPro" id="IPR013761">
    <property type="entry name" value="SAM/pointed_sf"/>
</dbReference>
<dbReference type="GO" id="GO:0005886">
    <property type="term" value="C:plasma membrane"/>
    <property type="evidence" value="ECO:0007669"/>
    <property type="project" value="TreeGrafter"/>
</dbReference>
<keyword evidence="7" id="KW-0106">Calcium</keyword>
<evidence type="ECO:0000256" key="2">
    <source>
        <dbReference type="ARBA" id="ARBA00022448"/>
    </source>
</evidence>
<organism evidence="13 14">
    <name type="scientific">Panagrellus redivivus</name>
    <name type="common">Microworm</name>
    <dbReference type="NCBI Taxonomy" id="6233"/>
    <lineage>
        <taxon>Eukaryota</taxon>
        <taxon>Metazoa</taxon>
        <taxon>Ecdysozoa</taxon>
        <taxon>Nematoda</taxon>
        <taxon>Chromadorea</taxon>
        <taxon>Rhabditida</taxon>
        <taxon>Tylenchina</taxon>
        <taxon>Panagrolaimomorpha</taxon>
        <taxon>Panagrolaimoidea</taxon>
        <taxon>Panagrolaimidae</taxon>
        <taxon>Panagrellus</taxon>
    </lineage>
</organism>
<evidence type="ECO:0000256" key="11">
    <source>
        <dbReference type="ARBA" id="ARBA00023136"/>
    </source>
</evidence>
<keyword evidence="2" id="KW-0813">Transport</keyword>
<reference evidence="13" key="1">
    <citation type="journal article" date="2013" name="Genetics">
        <title>The draft genome and transcriptome of Panagrellus redivivus are shaped by the harsh demands of a free-living lifestyle.</title>
        <authorList>
            <person name="Srinivasan J."/>
            <person name="Dillman A.R."/>
            <person name="Macchietto M.G."/>
            <person name="Heikkinen L."/>
            <person name="Lakso M."/>
            <person name="Fracchia K.M."/>
            <person name="Antoshechkin I."/>
            <person name="Mortazavi A."/>
            <person name="Wong G."/>
            <person name="Sternberg P.W."/>
        </authorList>
    </citation>
    <scope>NUCLEOTIDE SEQUENCE [LARGE SCALE GENOMIC DNA]</scope>
    <source>
        <strain evidence="13">MT8872</strain>
    </source>
</reference>
<dbReference type="AlphaFoldDB" id="A0A7E4VDH8"/>
<evidence type="ECO:0000259" key="12">
    <source>
        <dbReference type="PROSITE" id="PS50105"/>
    </source>
</evidence>
<evidence type="ECO:0000256" key="8">
    <source>
        <dbReference type="ARBA" id="ARBA00022989"/>
    </source>
</evidence>
<dbReference type="Gene3D" id="1.10.287.3550">
    <property type="match status" value="1"/>
</dbReference>
<evidence type="ECO:0000313" key="13">
    <source>
        <dbReference type="Proteomes" id="UP000492821"/>
    </source>
</evidence>
<dbReference type="PANTHER" id="PTHR15136">
    <property type="entry name" value="STROMAL INTERACTION MOLECULE HOMOLOG"/>
    <property type="match status" value="1"/>
</dbReference>
<keyword evidence="11" id="KW-0472">Membrane</keyword>
<dbReference type="InterPro" id="IPR032393">
    <property type="entry name" value="SOAR_STIM1/2"/>
</dbReference>